<dbReference type="EMBL" id="BAAANE010000007">
    <property type="protein sequence ID" value="GAA1644227.1"/>
    <property type="molecule type" value="Genomic_DNA"/>
</dbReference>
<evidence type="ECO:0000313" key="3">
    <source>
        <dbReference type="EMBL" id="GAA1644227.1"/>
    </source>
</evidence>
<reference evidence="4" key="1">
    <citation type="journal article" date="2019" name="Int. J. Syst. Evol. Microbiol.">
        <title>The Global Catalogue of Microorganisms (GCM) 10K type strain sequencing project: providing services to taxonomists for standard genome sequencing and annotation.</title>
        <authorList>
            <consortium name="The Broad Institute Genomics Platform"/>
            <consortium name="The Broad Institute Genome Sequencing Center for Infectious Disease"/>
            <person name="Wu L."/>
            <person name="Ma J."/>
        </authorList>
    </citation>
    <scope>NUCLEOTIDE SEQUENCE [LARGE SCALE GENOMIC DNA]</scope>
    <source>
        <strain evidence="4">JCM 14306</strain>
    </source>
</reference>
<dbReference type="SUPFAM" id="SSF142433">
    <property type="entry name" value="CinA-like"/>
    <property type="match status" value="1"/>
</dbReference>
<feature type="region of interest" description="Disordered" evidence="1">
    <location>
        <begin position="1"/>
        <end position="21"/>
    </location>
</feature>
<proteinExistence type="predicted"/>
<protein>
    <submittedName>
        <fullName evidence="3">CinA family protein</fullName>
    </submittedName>
</protein>
<dbReference type="InterPro" id="IPR036653">
    <property type="entry name" value="CinA-like_C"/>
</dbReference>
<dbReference type="Proteomes" id="UP001501319">
    <property type="component" value="Unassembled WGS sequence"/>
</dbReference>
<evidence type="ECO:0000313" key="4">
    <source>
        <dbReference type="Proteomes" id="UP001501319"/>
    </source>
</evidence>
<dbReference type="Gene3D" id="3.90.950.20">
    <property type="entry name" value="CinA-like"/>
    <property type="match status" value="1"/>
</dbReference>
<comment type="caution">
    <text evidence="3">The sequence shown here is derived from an EMBL/GenBank/DDBJ whole genome shotgun (WGS) entry which is preliminary data.</text>
</comment>
<gene>
    <name evidence="3" type="ORF">GCM10009744_38480</name>
</gene>
<accession>A0ABN2FGR6</accession>
<sequence>MPAGTDPAVRRHRKGQNYRVSDPAELTEDAAELAAMIARRLRRGEHTVSVAESLTSGSLACHLGAAEEASEWFVGGVTAYASHVKFEVLGVHPGPVITARCARQMARGVARLTRSDLGVGITGVGGPDPVEGRPPGTVFIAVSSAEGEKVAAHQFDGDASEVVWEATVAAFSLLLSVVS</sequence>
<dbReference type="InterPro" id="IPR008136">
    <property type="entry name" value="CinA_C"/>
</dbReference>
<dbReference type="NCBIfam" id="TIGR00199">
    <property type="entry name" value="PncC_domain"/>
    <property type="match status" value="1"/>
</dbReference>
<name>A0ABN2FGR6_9ACTN</name>
<organism evidence="3 4">
    <name type="scientific">Kribbella alba</name>
    <dbReference type="NCBI Taxonomy" id="190197"/>
    <lineage>
        <taxon>Bacteria</taxon>
        <taxon>Bacillati</taxon>
        <taxon>Actinomycetota</taxon>
        <taxon>Actinomycetes</taxon>
        <taxon>Propionibacteriales</taxon>
        <taxon>Kribbellaceae</taxon>
        <taxon>Kribbella</taxon>
    </lineage>
</organism>
<feature type="domain" description="CinA C-terminal" evidence="2">
    <location>
        <begin position="32"/>
        <end position="177"/>
    </location>
</feature>
<evidence type="ECO:0000259" key="2">
    <source>
        <dbReference type="Pfam" id="PF02464"/>
    </source>
</evidence>
<evidence type="ECO:0000256" key="1">
    <source>
        <dbReference type="SAM" id="MobiDB-lite"/>
    </source>
</evidence>
<keyword evidence="4" id="KW-1185">Reference proteome</keyword>
<dbReference type="Pfam" id="PF02464">
    <property type="entry name" value="CinA"/>
    <property type="match status" value="1"/>
</dbReference>